<sequence>MKLPHYLLALSTTLALPTQAADWPMWGRSPDRNMVGTASNLPTEINPGEIGDDEQVDLSEAKNILWAAKLGSQTYGNTVVADGRVYVGTNNEVPRDAKQQGDRGVLMVFDEKTGKFLWQLVIPKLGAGKVSDWEYVGLCSSPAVVGEKAYIVTNRGEVICLDTKGMSNGNDGPFKDEAKYSTADPAAPYELGPESADILWIYDMREELGVFPHNVSSCSPVVVDGIVYTATSNGVDWSHTNIPAPLAPALVALDAEKGTLLGEELSGVSERVLHASWSSPAYGKLGGKDRIVWGGGDGFAYAYEPKPTFDKDEELDVLKEIWSYDANPVEYRFKGGDPKGEPIKYATFKGPSEIIGTTVVYEDHVYAVTGQDPEHGDGLGILTCLDASGKPVWTFKDIGRSISTPSIHDGLIYQAEYDGDLHCIDIKTGKQLWVHETQSRIWGSTLVADGKVFLPTEDGEVHILAAGREKKELGLYTFDAPIYSSPIVANDVLYVATMTHLYAIKSK</sequence>
<evidence type="ECO:0000256" key="1">
    <source>
        <dbReference type="SAM" id="SignalP"/>
    </source>
</evidence>
<dbReference type="InterPro" id="IPR018391">
    <property type="entry name" value="PQQ_b-propeller_rpt"/>
</dbReference>
<dbReference type="Pfam" id="PF13360">
    <property type="entry name" value="PQQ_2"/>
    <property type="match status" value="2"/>
</dbReference>
<evidence type="ECO:0000313" key="3">
    <source>
        <dbReference type="EMBL" id="MFC7339439.1"/>
    </source>
</evidence>
<feature type="domain" description="Pyrrolo-quinoline quinone repeat" evidence="2">
    <location>
        <begin position="61"/>
        <end position="164"/>
    </location>
</feature>
<protein>
    <submittedName>
        <fullName evidence="3">PQQ-binding-like beta-propeller repeat protein</fullName>
    </submittedName>
</protein>
<name>A0ABW2LDL1_9BACT</name>
<dbReference type="SMART" id="SM00564">
    <property type="entry name" value="PQQ"/>
    <property type="match status" value="5"/>
</dbReference>
<dbReference type="PANTHER" id="PTHR34512">
    <property type="entry name" value="CELL SURFACE PROTEIN"/>
    <property type="match status" value="1"/>
</dbReference>
<gene>
    <name evidence="3" type="ORF">ACFQY0_19760</name>
</gene>
<dbReference type="Gene3D" id="2.130.10.10">
    <property type="entry name" value="YVTN repeat-like/Quinoprotein amine dehydrogenase"/>
    <property type="match status" value="3"/>
</dbReference>
<dbReference type="PANTHER" id="PTHR34512:SF30">
    <property type="entry name" value="OUTER MEMBRANE PROTEIN ASSEMBLY FACTOR BAMB"/>
    <property type="match status" value="1"/>
</dbReference>
<reference evidence="4" key="1">
    <citation type="journal article" date="2019" name="Int. J. Syst. Evol. Microbiol.">
        <title>The Global Catalogue of Microorganisms (GCM) 10K type strain sequencing project: providing services to taxonomists for standard genome sequencing and annotation.</title>
        <authorList>
            <consortium name="The Broad Institute Genomics Platform"/>
            <consortium name="The Broad Institute Genome Sequencing Center for Infectious Disease"/>
            <person name="Wu L."/>
            <person name="Ma J."/>
        </authorList>
    </citation>
    <scope>NUCLEOTIDE SEQUENCE [LARGE SCALE GENOMIC DNA]</scope>
    <source>
        <strain evidence="4">CGMCC 4.1467</strain>
    </source>
</reference>
<feature type="chain" id="PRO_5046400309" evidence="1">
    <location>
        <begin position="21"/>
        <end position="507"/>
    </location>
</feature>
<evidence type="ECO:0000313" key="4">
    <source>
        <dbReference type="Proteomes" id="UP001596472"/>
    </source>
</evidence>
<dbReference type="RefSeq" id="WP_379716259.1">
    <property type="nucleotide sequence ID" value="NZ_JBHTBS010000017.1"/>
</dbReference>
<dbReference type="EMBL" id="JBHTBS010000017">
    <property type="protein sequence ID" value="MFC7339439.1"/>
    <property type="molecule type" value="Genomic_DNA"/>
</dbReference>
<comment type="caution">
    <text evidence="3">The sequence shown here is derived from an EMBL/GenBank/DDBJ whole genome shotgun (WGS) entry which is preliminary data.</text>
</comment>
<feature type="domain" description="Pyrrolo-quinoline quinone repeat" evidence="2">
    <location>
        <begin position="380"/>
        <end position="462"/>
    </location>
</feature>
<proteinExistence type="predicted"/>
<evidence type="ECO:0000259" key="2">
    <source>
        <dbReference type="Pfam" id="PF13360"/>
    </source>
</evidence>
<dbReference type="SUPFAM" id="SSF50998">
    <property type="entry name" value="Quinoprotein alcohol dehydrogenase-like"/>
    <property type="match status" value="2"/>
</dbReference>
<dbReference type="Proteomes" id="UP001596472">
    <property type="component" value="Unassembled WGS sequence"/>
</dbReference>
<dbReference type="InterPro" id="IPR015943">
    <property type="entry name" value="WD40/YVTN_repeat-like_dom_sf"/>
</dbReference>
<dbReference type="InterPro" id="IPR011047">
    <property type="entry name" value="Quinoprotein_ADH-like_sf"/>
</dbReference>
<dbReference type="InterPro" id="IPR002372">
    <property type="entry name" value="PQQ_rpt_dom"/>
</dbReference>
<organism evidence="3 4">
    <name type="scientific">Haloferula chungangensis</name>
    <dbReference type="NCBI Taxonomy" id="1048331"/>
    <lineage>
        <taxon>Bacteria</taxon>
        <taxon>Pseudomonadati</taxon>
        <taxon>Verrucomicrobiota</taxon>
        <taxon>Verrucomicrobiia</taxon>
        <taxon>Verrucomicrobiales</taxon>
        <taxon>Verrucomicrobiaceae</taxon>
        <taxon>Haloferula</taxon>
    </lineage>
</organism>
<keyword evidence="1" id="KW-0732">Signal</keyword>
<keyword evidence="4" id="KW-1185">Reference proteome</keyword>
<accession>A0ABW2LDL1</accession>
<feature type="signal peptide" evidence="1">
    <location>
        <begin position="1"/>
        <end position="20"/>
    </location>
</feature>